<dbReference type="OrthoDB" id="6021021at2759"/>
<dbReference type="Proteomes" id="UP000784294">
    <property type="component" value="Unassembled WGS sequence"/>
</dbReference>
<gene>
    <name evidence="1" type="ORF">PXEA_LOCUS4271</name>
</gene>
<evidence type="ECO:0000313" key="1">
    <source>
        <dbReference type="EMBL" id="VEL10831.1"/>
    </source>
</evidence>
<dbReference type="EMBL" id="CAAALY010010058">
    <property type="protein sequence ID" value="VEL10831.1"/>
    <property type="molecule type" value="Genomic_DNA"/>
</dbReference>
<dbReference type="AlphaFoldDB" id="A0A448WFX8"/>
<evidence type="ECO:0000313" key="2">
    <source>
        <dbReference type="Proteomes" id="UP000784294"/>
    </source>
</evidence>
<comment type="caution">
    <text evidence="1">The sequence shown here is derived from an EMBL/GenBank/DDBJ whole genome shotgun (WGS) entry which is preliminary data.</text>
</comment>
<keyword evidence="2" id="KW-1185">Reference proteome</keyword>
<reference evidence="1" key="1">
    <citation type="submission" date="2018-11" db="EMBL/GenBank/DDBJ databases">
        <authorList>
            <consortium name="Pathogen Informatics"/>
        </authorList>
    </citation>
    <scope>NUCLEOTIDE SEQUENCE</scope>
</reference>
<name>A0A448WFX8_9PLAT</name>
<sequence length="155" mass="17395">MYFRCFTLRVRPEPPIPAGATNGIRLLLYRGNNSSPPELLVREEDPELLQSIYEPYDKAVNREEALKGQFAQDGFYMVLHEPGTFPNFPPQTLPNGISLNFGETMRIALEMTDHTAVHFKQRPCINDETELTIKLVKFDSGAESNAAISGKGIKP</sequence>
<proteinExistence type="predicted"/>
<organism evidence="1 2">
    <name type="scientific">Protopolystoma xenopodis</name>
    <dbReference type="NCBI Taxonomy" id="117903"/>
    <lineage>
        <taxon>Eukaryota</taxon>
        <taxon>Metazoa</taxon>
        <taxon>Spiralia</taxon>
        <taxon>Lophotrochozoa</taxon>
        <taxon>Platyhelminthes</taxon>
        <taxon>Monogenea</taxon>
        <taxon>Polyopisthocotylea</taxon>
        <taxon>Polystomatidea</taxon>
        <taxon>Polystomatidae</taxon>
        <taxon>Protopolystoma</taxon>
    </lineage>
</organism>
<protein>
    <submittedName>
        <fullName evidence="1">Uncharacterized protein</fullName>
    </submittedName>
</protein>
<accession>A0A448WFX8</accession>